<gene>
    <name evidence="11" type="primary">dxs</name>
    <name evidence="14" type="ORF">JN12_00323</name>
</gene>
<dbReference type="NCBIfam" id="TIGR00204">
    <property type="entry name" value="dxs"/>
    <property type="match status" value="1"/>
</dbReference>
<comment type="catalytic activity">
    <reaction evidence="11">
        <text>D-glyceraldehyde 3-phosphate + pyruvate + H(+) = 1-deoxy-D-xylulose 5-phosphate + CO2</text>
        <dbReference type="Rhea" id="RHEA:12605"/>
        <dbReference type="ChEBI" id="CHEBI:15361"/>
        <dbReference type="ChEBI" id="CHEBI:15378"/>
        <dbReference type="ChEBI" id="CHEBI:16526"/>
        <dbReference type="ChEBI" id="CHEBI:57792"/>
        <dbReference type="ChEBI" id="CHEBI:59776"/>
        <dbReference type="EC" id="2.2.1.7"/>
    </reaction>
</comment>
<dbReference type="Gene3D" id="3.40.50.920">
    <property type="match status" value="1"/>
</dbReference>
<dbReference type="InterPro" id="IPR033248">
    <property type="entry name" value="Transketolase_C"/>
</dbReference>
<dbReference type="FunFam" id="3.40.50.920:FF:000002">
    <property type="entry name" value="1-deoxy-D-xylulose-5-phosphate synthase"/>
    <property type="match status" value="1"/>
</dbReference>
<dbReference type="InterPro" id="IPR020826">
    <property type="entry name" value="Transketolase_BS"/>
</dbReference>
<evidence type="ECO:0000256" key="5">
    <source>
        <dbReference type="ARBA" id="ARBA00022723"/>
    </source>
</evidence>
<name>A0A562WTU0_9BACT</name>
<comment type="pathway">
    <text evidence="1 11">Metabolic intermediate biosynthesis; 1-deoxy-D-xylulose 5-phosphate biosynthesis; 1-deoxy-D-xylulose 5-phosphate from D-glyceraldehyde 3-phosphate and pyruvate: step 1/1.</text>
</comment>
<dbReference type="OrthoDB" id="9803371at2"/>
<accession>A0A562WTU0</accession>
<evidence type="ECO:0000256" key="3">
    <source>
        <dbReference type="ARBA" id="ARBA00011738"/>
    </source>
</evidence>
<keyword evidence="6 11" id="KW-0460">Magnesium</keyword>
<comment type="subunit">
    <text evidence="3 11">Homodimer.</text>
</comment>
<feature type="binding site" evidence="11">
    <location>
        <position position="175"/>
    </location>
    <ligand>
        <name>Mg(2+)</name>
        <dbReference type="ChEBI" id="CHEBI:18420"/>
    </ligand>
</feature>
<feature type="binding site" evidence="11">
    <location>
        <position position="286"/>
    </location>
    <ligand>
        <name>thiamine diphosphate</name>
        <dbReference type="ChEBI" id="CHEBI:58937"/>
    </ligand>
</feature>
<dbReference type="InterPro" id="IPR009014">
    <property type="entry name" value="Transketo_C/PFOR_II"/>
</dbReference>
<comment type="cofactor">
    <cofactor evidence="11">
        <name>thiamine diphosphate</name>
        <dbReference type="ChEBI" id="CHEBI:58937"/>
    </cofactor>
    <text evidence="11">Binds 1 thiamine pyrophosphate per subunit.</text>
</comment>
<feature type="binding site" evidence="11">
    <location>
        <begin position="115"/>
        <end position="117"/>
    </location>
    <ligand>
        <name>thiamine diphosphate</name>
        <dbReference type="ChEBI" id="CHEBI:58937"/>
    </ligand>
</feature>
<comment type="caution">
    <text evidence="14">The sequence shown here is derived from an EMBL/GenBank/DDBJ whole genome shotgun (WGS) entry which is preliminary data.</text>
</comment>
<evidence type="ECO:0000256" key="1">
    <source>
        <dbReference type="ARBA" id="ARBA00004980"/>
    </source>
</evidence>
<dbReference type="InterPro" id="IPR029061">
    <property type="entry name" value="THDP-binding"/>
</dbReference>
<feature type="region of interest" description="Disordered" evidence="12">
    <location>
        <begin position="94"/>
        <end position="117"/>
    </location>
</feature>
<evidence type="ECO:0000256" key="12">
    <source>
        <dbReference type="SAM" id="MobiDB-lite"/>
    </source>
</evidence>
<dbReference type="AlphaFoldDB" id="A0A562WTU0"/>
<dbReference type="GO" id="GO:0005829">
    <property type="term" value="C:cytosol"/>
    <property type="evidence" value="ECO:0007669"/>
    <property type="project" value="TreeGrafter"/>
</dbReference>
<dbReference type="InterPro" id="IPR005477">
    <property type="entry name" value="Dxylulose-5-P_synthase"/>
</dbReference>
<keyword evidence="9 11" id="KW-0414">Isoprene biosynthesis</keyword>
<proteinExistence type="inferred from homology"/>
<dbReference type="GO" id="GO:0016114">
    <property type="term" value="P:terpenoid biosynthetic process"/>
    <property type="evidence" value="ECO:0007669"/>
    <property type="project" value="UniProtKB-UniRule"/>
</dbReference>
<reference evidence="14 15" key="1">
    <citation type="submission" date="2019-07" db="EMBL/GenBank/DDBJ databases">
        <title>Genomic Encyclopedia of Archaeal and Bacterial Type Strains, Phase II (KMG-II): from individual species to whole genera.</title>
        <authorList>
            <person name="Goeker M."/>
        </authorList>
    </citation>
    <scope>NUCLEOTIDE SEQUENCE [LARGE SCALE GENOMIC DNA]</scope>
    <source>
        <strain evidence="14 15">ATCC BAA-1139</strain>
    </source>
</reference>
<dbReference type="RefSeq" id="WP_145017430.1">
    <property type="nucleotide sequence ID" value="NZ_VLLN01000002.1"/>
</dbReference>
<dbReference type="EMBL" id="VLLN01000002">
    <property type="protein sequence ID" value="TWJ32913.1"/>
    <property type="molecule type" value="Genomic_DNA"/>
</dbReference>
<dbReference type="SUPFAM" id="SSF52922">
    <property type="entry name" value="TK C-terminal domain-like"/>
    <property type="match status" value="1"/>
</dbReference>
<dbReference type="UniPathway" id="UPA00064">
    <property type="reaction ID" value="UER00091"/>
</dbReference>
<dbReference type="CDD" id="cd02007">
    <property type="entry name" value="TPP_DXS"/>
    <property type="match status" value="1"/>
</dbReference>
<comment type="similarity">
    <text evidence="2 11">Belongs to the transketolase family. DXPS subfamily.</text>
</comment>
<dbReference type="PROSITE" id="PS00801">
    <property type="entry name" value="TRANSKETOLASE_1"/>
    <property type="match status" value="1"/>
</dbReference>
<feature type="binding site" evidence="11">
    <location>
        <position position="175"/>
    </location>
    <ligand>
        <name>thiamine diphosphate</name>
        <dbReference type="ChEBI" id="CHEBI:58937"/>
    </ligand>
</feature>
<protein>
    <recommendedName>
        <fullName evidence="11">1-deoxy-D-xylulose-5-phosphate synthase</fullName>
        <ecNumber evidence="11">2.2.1.7</ecNumber>
    </recommendedName>
    <alternativeName>
        <fullName evidence="11">1-deoxyxylulose-5-phosphate synthase</fullName>
        <shortName evidence="11">DXP synthase</shortName>
        <shortName evidence="11">DXPS</shortName>
    </alternativeName>
</protein>
<evidence type="ECO:0000313" key="14">
    <source>
        <dbReference type="EMBL" id="TWJ32913.1"/>
    </source>
</evidence>
<evidence type="ECO:0000256" key="2">
    <source>
        <dbReference type="ARBA" id="ARBA00011081"/>
    </source>
</evidence>
<dbReference type="PANTHER" id="PTHR43322:SF5">
    <property type="entry name" value="1-DEOXY-D-XYLULOSE-5-PHOSPHATE SYNTHASE, CHLOROPLASTIC"/>
    <property type="match status" value="1"/>
</dbReference>
<evidence type="ECO:0000259" key="13">
    <source>
        <dbReference type="SMART" id="SM00861"/>
    </source>
</evidence>
<dbReference type="GO" id="GO:0019288">
    <property type="term" value="P:isopentenyl diphosphate biosynthetic process, methylerythritol 4-phosphate pathway"/>
    <property type="evidence" value="ECO:0007669"/>
    <property type="project" value="TreeGrafter"/>
</dbReference>
<dbReference type="NCBIfam" id="NF003933">
    <property type="entry name" value="PRK05444.2-2"/>
    <property type="match status" value="1"/>
</dbReference>
<dbReference type="GO" id="GO:0030976">
    <property type="term" value="F:thiamine pyrophosphate binding"/>
    <property type="evidence" value="ECO:0007669"/>
    <property type="project" value="UniProtKB-UniRule"/>
</dbReference>
<feature type="domain" description="Transketolase-like pyrimidine-binding" evidence="13">
    <location>
        <begin position="317"/>
        <end position="481"/>
    </location>
</feature>
<feature type="binding site" evidence="11">
    <location>
        <position position="146"/>
    </location>
    <ligand>
        <name>Mg(2+)</name>
        <dbReference type="ChEBI" id="CHEBI:18420"/>
    </ligand>
</feature>
<dbReference type="InterPro" id="IPR049557">
    <property type="entry name" value="Transketolase_CS"/>
</dbReference>
<evidence type="ECO:0000256" key="10">
    <source>
        <dbReference type="ARBA" id="ARBA00055605"/>
    </source>
</evidence>
<dbReference type="InterPro" id="IPR005475">
    <property type="entry name" value="Transketolase-like_Pyr-bd"/>
</dbReference>
<dbReference type="PROSITE" id="PS00802">
    <property type="entry name" value="TRANSKETOLASE_2"/>
    <property type="match status" value="1"/>
</dbReference>
<keyword evidence="15" id="KW-1185">Reference proteome</keyword>
<dbReference type="SMART" id="SM00861">
    <property type="entry name" value="Transket_pyr"/>
    <property type="match status" value="1"/>
</dbReference>
<feature type="binding site" evidence="11">
    <location>
        <position position="368"/>
    </location>
    <ligand>
        <name>thiamine diphosphate</name>
        <dbReference type="ChEBI" id="CHEBI:58937"/>
    </ligand>
</feature>
<evidence type="ECO:0000256" key="7">
    <source>
        <dbReference type="ARBA" id="ARBA00022977"/>
    </source>
</evidence>
<dbReference type="Pfam" id="PF13292">
    <property type="entry name" value="DXP_synthase_N"/>
    <property type="match status" value="1"/>
</dbReference>
<dbReference type="GO" id="GO:0009228">
    <property type="term" value="P:thiamine biosynthetic process"/>
    <property type="evidence" value="ECO:0007669"/>
    <property type="project" value="UniProtKB-UniRule"/>
</dbReference>
<dbReference type="FunFam" id="3.40.50.970:FF:000005">
    <property type="entry name" value="1-deoxy-D-xylulose-5-phosphate synthase"/>
    <property type="match status" value="1"/>
</dbReference>
<dbReference type="SUPFAM" id="SSF52518">
    <property type="entry name" value="Thiamin diphosphate-binding fold (THDP-binding)"/>
    <property type="match status" value="2"/>
</dbReference>
<evidence type="ECO:0000256" key="4">
    <source>
        <dbReference type="ARBA" id="ARBA00022679"/>
    </source>
</evidence>
<evidence type="ECO:0000256" key="6">
    <source>
        <dbReference type="ARBA" id="ARBA00022842"/>
    </source>
</evidence>
<organism evidence="14 15">
    <name type="scientific">Geobacter argillaceus</name>
    <dbReference type="NCBI Taxonomy" id="345631"/>
    <lineage>
        <taxon>Bacteria</taxon>
        <taxon>Pseudomonadati</taxon>
        <taxon>Thermodesulfobacteriota</taxon>
        <taxon>Desulfuromonadia</taxon>
        <taxon>Geobacterales</taxon>
        <taxon>Geobacteraceae</taxon>
        <taxon>Geobacter</taxon>
    </lineage>
</organism>
<keyword evidence="4 11" id="KW-0808">Transferase</keyword>
<comment type="function">
    <text evidence="10 11">Catalyzes the acyloin condensation reaction between C atoms 2 and 3 of pyruvate and glyceraldehyde 3-phosphate to yield 1-deoxy-D-xylulose-5-phosphate (DXP).</text>
</comment>
<comment type="cofactor">
    <cofactor evidence="11">
        <name>Mg(2+)</name>
        <dbReference type="ChEBI" id="CHEBI:18420"/>
    </cofactor>
    <text evidence="11">Binds 1 Mg(2+) ion per subunit.</text>
</comment>
<dbReference type="GO" id="GO:0008661">
    <property type="term" value="F:1-deoxy-D-xylulose-5-phosphate synthase activity"/>
    <property type="evidence" value="ECO:0007669"/>
    <property type="project" value="UniProtKB-UniRule"/>
</dbReference>
<keyword evidence="5 11" id="KW-0479">Metal-binding</keyword>
<evidence type="ECO:0000256" key="9">
    <source>
        <dbReference type="ARBA" id="ARBA00023229"/>
    </source>
</evidence>
<feature type="binding site" evidence="11">
    <location>
        <position position="74"/>
    </location>
    <ligand>
        <name>thiamine diphosphate</name>
        <dbReference type="ChEBI" id="CHEBI:58937"/>
    </ligand>
</feature>
<dbReference type="Proteomes" id="UP000319449">
    <property type="component" value="Unassembled WGS sequence"/>
</dbReference>
<keyword evidence="7 11" id="KW-0784">Thiamine biosynthesis</keyword>
<dbReference type="Gene3D" id="3.40.50.970">
    <property type="match status" value="2"/>
</dbReference>
<keyword evidence="8 11" id="KW-0786">Thiamine pyrophosphate</keyword>
<dbReference type="Pfam" id="PF02780">
    <property type="entry name" value="Transketolase_C"/>
    <property type="match status" value="1"/>
</dbReference>
<evidence type="ECO:0000256" key="8">
    <source>
        <dbReference type="ARBA" id="ARBA00023052"/>
    </source>
</evidence>
<dbReference type="HAMAP" id="MF_00315">
    <property type="entry name" value="DXP_synth"/>
    <property type="match status" value="1"/>
</dbReference>
<dbReference type="CDD" id="cd07033">
    <property type="entry name" value="TPP_PYR_DXS_TK_like"/>
    <property type="match status" value="1"/>
</dbReference>
<evidence type="ECO:0000256" key="11">
    <source>
        <dbReference type="HAMAP-Rule" id="MF_00315"/>
    </source>
</evidence>
<sequence length="635" mass="68559">MSKLLETINSPSDLKQLSLEQLGTLAGEVRQFLLENVSRTGGHLASNLGAVELTLALHYCFDSPNDRFIWDVGHQAYTHKIITGRRDRFHTQRQYGGLSGFPKRSESPHDPFGAGHSSTSISAGLGMAVANDLKGEKHKVVAVIGDGSLTGGMAFEALNQAGHLRKNLIVVLNDNEMSISRNVGAFSTFISRKMTGGYYRDLKKEMEGLLSSIPAFGRNILHFAKRAEHSLKGFLTPGSLFEALGFDYVGPVQGHDLPHLVEILRDLKSVEGPVLVHVMTRKGCGYKPAEDNPGKFHGVGPFNIATGEVAAAKGGPASYTAMFGETLVQLAADDKKIVAITAAMPDGTGLTPFAKAYPDRFFDVGIAEQHALTFAAGLATEGYRPVTAIYSTFAQRAYDQIFHDICLQKLPVTLAMDRAGLVGDDGPTHHGVFDLSLFRHLPEMTLMAPKDENELRHMVKTALYAGAPMALRYPRGTGYGVQLDQEIRELPIGRGEQLVAGDDVAIIAIGSTVYPAVEAATRLATAGIRATVVNARFVKPLDRELILAVARRCGTVVTVEENALQGGFGTAVLELLADERETAVRVKRIGIPDRFVEHGSQAQLRKDLGLDAEGIAATVEAFMRSKERPVLAVAK</sequence>
<dbReference type="Pfam" id="PF02779">
    <property type="entry name" value="Transket_pyr"/>
    <property type="match status" value="1"/>
</dbReference>
<dbReference type="EC" id="2.2.1.7" evidence="11"/>
<dbReference type="GO" id="GO:0000287">
    <property type="term" value="F:magnesium ion binding"/>
    <property type="evidence" value="ECO:0007669"/>
    <property type="project" value="UniProtKB-UniRule"/>
</dbReference>
<evidence type="ECO:0000313" key="15">
    <source>
        <dbReference type="Proteomes" id="UP000319449"/>
    </source>
</evidence>
<dbReference type="PANTHER" id="PTHR43322">
    <property type="entry name" value="1-D-DEOXYXYLULOSE 5-PHOSPHATE SYNTHASE-RELATED"/>
    <property type="match status" value="1"/>
</dbReference>
<feature type="binding site" evidence="11">
    <location>
        <begin position="147"/>
        <end position="148"/>
    </location>
    <ligand>
        <name>thiamine diphosphate</name>
        <dbReference type="ChEBI" id="CHEBI:58937"/>
    </ligand>
</feature>